<dbReference type="InterPro" id="IPR001304">
    <property type="entry name" value="C-type_lectin-like"/>
</dbReference>
<dbReference type="AlphaFoldDB" id="A0AAW0MRQ2"/>
<dbReference type="PANTHER" id="PTHR45784">
    <property type="entry name" value="C-TYPE LECTIN DOMAIN FAMILY 20 MEMBER A-RELATED"/>
    <property type="match status" value="1"/>
</dbReference>
<feature type="domain" description="C-type lectin" evidence="2">
    <location>
        <begin position="132"/>
        <end position="192"/>
    </location>
</feature>
<accession>A0AAW0MRQ2</accession>
<dbReference type="PROSITE" id="PS50041">
    <property type="entry name" value="C_TYPE_LECTIN_2"/>
    <property type="match status" value="2"/>
</dbReference>
<dbReference type="Gene3D" id="3.10.100.10">
    <property type="entry name" value="Mannose-Binding Protein A, subunit A"/>
    <property type="match status" value="2"/>
</dbReference>
<dbReference type="PANTHER" id="PTHR45784:SF3">
    <property type="entry name" value="C-TYPE LECTIN DOMAIN FAMILY 4 MEMBER K-LIKE-RELATED"/>
    <property type="match status" value="1"/>
</dbReference>
<dbReference type="InterPro" id="IPR016187">
    <property type="entry name" value="CTDL_fold"/>
</dbReference>
<keyword evidence="4" id="KW-1185">Reference proteome</keyword>
<dbReference type="SUPFAM" id="SSF56436">
    <property type="entry name" value="C-type lectin-like"/>
    <property type="match status" value="2"/>
</dbReference>
<dbReference type="InterPro" id="IPR016186">
    <property type="entry name" value="C-type_lectin-like/link_sf"/>
</dbReference>
<dbReference type="Pfam" id="PF00059">
    <property type="entry name" value="Lectin_C"/>
    <property type="match status" value="2"/>
</dbReference>
<gene>
    <name evidence="3" type="ORF">WMY93_026992</name>
</gene>
<proteinExistence type="predicted"/>
<dbReference type="Proteomes" id="UP001460270">
    <property type="component" value="Unassembled WGS sequence"/>
</dbReference>
<keyword evidence="1" id="KW-0175">Coiled coil</keyword>
<protein>
    <recommendedName>
        <fullName evidence="2">C-type lectin domain-containing protein</fullName>
    </recommendedName>
</protein>
<name>A0AAW0MRQ2_9GOBI</name>
<evidence type="ECO:0000256" key="1">
    <source>
        <dbReference type="SAM" id="Coils"/>
    </source>
</evidence>
<feature type="coiled-coil region" evidence="1">
    <location>
        <begin position="275"/>
        <end position="309"/>
    </location>
</feature>
<dbReference type="EMBL" id="JBBPFD010000020">
    <property type="protein sequence ID" value="KAK7883869.1"/>
    <property type="molecule type" value="Genomic_DNA"/>
</dbReference>
<reference evidence="4" key="1">
    <citation type="submission" date="2024-04" db="EMBL/GenBank/DDBJ databases">
        <title>Salinicola lusitanus LLJ914,a marine bacterium isolated from the Okinawa Trough.</title>
        <authorList>
            <person name="Li J."/>
        </authorList>
    </citation>
    <scope>NUCLEOTIDE SEQUENCE [LARGE SCALE GENOMIC DNA]</scope>
</reference>
<feature type="domain" description="C-type lectin" evidence="2">
    <location>
        <begin position="47"/>
        <end position="112"/>
    </location>
</feature>
<organism evidence="3 4">
    <name type="scientific">Mugilogobius chulae</name>
    <name type="common">yellowstripe goby</name>
    <dbReference type="NCBI Taxonomy" id="88201"/>
    <lineage>
        <taxon>Eukaryota</taxon>
        <taxon>Metazoa</taxon>
        <taxon>Chordata</taxon>
        <taxon>Craniata</taxon>
        <taxon>Vertebrata</taxon>
        <taxon>Euteleostomi</taxon>
        <taxon>Actinopterygii</taxon>
        <taxon>Neopterygii</taxon>
        <taxon>Teleostei</taxon>
        <taxon>Neoteleostei</taxon>
        <taxon>Acanthomorphata</taxon>
        <taxon>Gobiaria</taxon>
        <taxon>Gobiiformes</taxon>
        <taxon>Gobioidei</taxon>
        <taxon>Gobiidae</taxon>
        <taxon>Gobionellinae</taxon>
        <taxon>Mugilogobius</taxon>
    </lineage>
</organism>
<evidence type="ECO:0000259" key="2">
    <source>
        <dbReference type="PROSITE" id="PS50041"/>
    </source>
</evidence>
<sequence>MRAEGLSCVTASAAPVQTSAGLCPPRVGSLDARRGPGFILVQCRIEYHYVNLEMSWADAQQHCREHYTDLATLKNDEDVNKLEFPNETWVWIGLFDDPASWKGAMTSDSNSWRWSSTGITNPGVQPSGLKEYFLVTTPMNWSDSQTYCRQYYHDLATIESSTENQAVTNLLSSTSVWIGLYRVAWRWSNGSPAPTGNGKLGSQTITDRNSVVHNIQSHSGMISLVTILANLSARKTPQFNPTMENTLVFLLLLLCSLSSAHDSSEEELRDIQTVLREMTAALAEHKVKIEHLEALNQEQSDKLKELGKHTCEVLQ</sequence>
<evidence type="ECO:0000313" key="3">
    <source>
        <dbReference type="EMBL" id="KAK7883869.1"/>
    </source>
</evidence>
<dbReference type="SMART" id="SM00034">
    <property type="entry name" value="CLECT"/>
    <property type="match status" value="1"/>
</dbReference>
<evidence type="ECO:0000313" key="4">
    <source>
        <dbReference type="Proteomes" id="UP001460270"/>
    </source>
</evidence>
<comment type="caution">
    <text evidence="3">The sequence shown here is derived from an EMBL/GenBank/DDBJ whole genome shotgun (WGS) entry which is preliminary data.</text>
</comment>